<dbReference type="RefSeq" id="WP_137031698.1">
    <property type="nucleotide sequence ID" value="NZ_SZNK01000001.1"/>
</dbReference>
<gene>
    <name evidence="1" type="ORF">E8L90_24280</name>
</gene>
<name>A0A4U2YBV4_9BACL</name>
<dbReference type="Proteomes" id="UP000307841">
    <property type="component" value="Unassembled WGS sequence"/>
</dbReference>
<protein>
    <submittedName>
        <fullName evidence="1">Uncharacterized protein</fullName>
    </submittedName>
</protein>
<accession>A0A4U2YBV4</accession>
<proteinExistence type="predicted"/>
<dbReference type="EMBL" id="SZNK01000001">
    <property type="protein sequence ID" value="TKI58258.1"/>
    <property type="molecule type" value="Genomic_DNA"/>
</dbReference>
<dbReference type="AlphaFoldDB" id="A0A4U2YBV4"/>
<evidence type="ECO:0000313" key="2">
    <source>
        <dbReference type="Proteomes" id="UP000307841"/>
    </source>
</evidence>
<sequence>MKKNVFLGLAVVVLIGGLISGGSNTKAENESQTLAIQEPEIIVGIPVTVVDKNRQGVYVGLTGLTVPLSDEVYEILEEINKFGGLQESTKIIDIKDDAGNVVLKIPEELESELKDKGSELILKHNTSVQEYMGAKNISGKFHLNLNQEWPLQENSIDKF</sequence>
<reference evidence="1 2" key="1">
    <citation type="submission" date="2019-04" db="EMBL/GenBank/DDBJ databases">
        <title>Whole genome sequencing of Brevibacillus sp. TGS2-1.</title>
        <authorList>
            <person name="Choi A."/>
        </authorList>
    </citation>
    <scope>NUCLEOTIDE SEQUENCE [LARGE SCALE GENOMIC DNA]</scope>
    <source>
        <strain evidence="1 2">TGS2-1</strain>
    </source>
</reference>
<comment type="caution">
    <text evidence="1">The sequence shown here is derived from an EMBL/GenBank/DDBJ whole genome shotgun (WGS) entry which is preliminary data.</text>
</comment>
<organism evidence="1 2">
    <name type="scientific">Brevibacillus antibioticus</name>
    <dbReference type="NCBI Taxonomy" id="2570228"/>
    <lineage>
        <taxon>Bacteria</taxon>
        <taxon>Bacillati</taxon>
        <taxon>Bacillota</taxon>
        <taxon>Bacilli</taxon>
        <taxon>Bacillales</taxon>
        <taxon>Paenibacillaceae</taxon>
        <taxon>Brevibacillus</taxon>
    </lineage>
</organism>
<keyword evidence="2" id="KW-1185">Reference proteome</keyword>
<evidence type="ECO:0000313" key="1">
    <source>
        <dbReference type="EMBL" id="TKI58258.1"/>
    </source>
</evidence>